<dbReference type="AlphaFoldDB" id="A0A1I0VCS0"/>
<dbReference type="NCBIfam" id="NF003198">
    <property type="entry name" value="PRK04169.1-2"/>
    <property type="match status" value="1"/>
</dbReference>
<protein>
    <recommendedName>
        <fullName evidence="9">Geranylgeranylglyceryl phosphate synthase</fullName>
        <shortName evidence="9">GGGP synthase</shortName>
        <shortName evidence="9">GGGPS</shortName>
        <ecNumber evidence="9">2.5.1.41</ecNumber>
    </recommendedName>
    <alternativeName>
        <fullName evidence="9">(S)-3-O-geranylgeranylglyceryl phosphate synthase</fullName>
    </alternativeName>
    <alternativeName>
        <fullName evidence="9">Phosphoglycerol geranylgeranyltransferase</fullName>
    </alternativeName>
</protein>
<evidence type="ECO:0000256" key="5">
    <source>
        <dbReference type="ARBA" id="ARBA00023098"/>
    </source>
</evidence>
<dbReference type="GO" id="GO:0046474">
    <property type="term" value="P:glycerophospholipid biosynthetic process"/>
    <property type="evidence" value="ECO:0007669"/>
    <property type="project" value="UniProtKB-UniRule"/>
</dbReference>
<name>A0A1I0VCS0_9BACT</name>
<evidence type="ECO:0000313" key="10">
    <source>
        <dbReference type="EMBL" id="SFA73847.1"/>
    </source>
</evidence>
<keyword evidence="6 9" id="KW-0594">Phospholipid biosynthesis</keyword>
<accession>A0A1I0VCS0</accession>
<dbReference type="Gene3D" id="3.20.20.390">
    <property type="entry name" value="FMN-linked oxidoreductases"/>
    <property type="match status" value="1"/>
</dbReference>
<keyword evidence="2 9" id="KW-0808">Transferase</keyword>
<dbReference type="EMBL" id="FOKK01000001">
    <property type="protein sequence ID" value="SFA73847.1"/>
    <property type="molecule type" value="Genomic_DNA"/>
</dbReference>
<evidence type="ECO:0000256" key="3">
    <source>
        <dbReference type="ARBA" id="ARBA00022723"/>
    </source>
</evidence>
<dbReference type="GO" id="GO:0005737">
    <property type="term" value="C:cytoplasm"/>
    <property type="evidence" value="ECO:0007669"/>
    <property type="project" value="InterPro"/>
</dbReference>
<comment type="cofactor">
    <cofactor evidence="9">
        <name>Mg(2+)</name>
        <dbReference type="ChEBI" id="CHEBI:18420"/>
    </cofactor>
</comment>
<organism evidence="10 11">
    <name type="scientific">Algoriphagus aquimarinus</name>
    <dbReference type="NCBI Taxonomy" id="237018"/>
    <lineage>
        <taxon>Bacteria</taxon>
        <taxon>Pseudomonadati</taxon>
        <taxon>Bacteroidota</taxon>
        <taxon>Cytophagia</taxon>
        <taxon>Cytophagales</taxon>
        <taxon>Cyclobacteriaceae</taxon>
        <taxon>Algoriphagus</taxon>
    </lineage>
</organism>
<feature type="binding site" evidence="9">
    <location>
        <position position="58"/>
    </location>
    <ligand>
        <name>Mg(2+)</name>
        <dbReference type="ChEBI" id="CHEBI:18420"/>
    </ligand>
</feature>
<evidence type="ECO:0000256" key="2">
    <source>
        <dbReference type="ARBA" id="ARBA00022679"/>
    </source>
</evidence>
<keyword evidence="4 9" id="KW-0460">Magnesium</keyword>
<comment type="function">
    <text evidence="9">Prenyltransferase that catalyzes the transfer of the geranylgeranyl moiety of geranylgeranyl diphosphate (GGPP) to the C3 hydroxyl of sn-glycerol-1-phosphate (G1P).</text>
</comment>
<comment type="catalytic activity">
    <reaction evidence="8 9">
        <text>sn-glycerol 1-phosphate + (2E,6E,10E)-geranylgeranyl diphosphate = sn-3-O-(geranylgeranyl)glycerol 1-phosphate + diphosphate</text>
        <dbReference type="Rhea" id="RHEA:23404"/>
        <dbReference type="ChEBI" id="CHEBI:33019"/>
        <dbReference type="ChEBI" id="CHEBI:57677"/>
        <dbReference type="ChEBI" id="CHEBI:57685"/>
        <dbReference type="ChEBI" id="CHEBI:58756"/>
        <dbReference type="EC" id="2.5.1.41"/>
    </reaction>
</comment>
<keyword evidence="3 9" id="KW-0479">Metal-binding</keyword>
<dbReference type="InterPro" id="IPR008205">
    <property type="entry name" value="GGGP_HepGP_synthase"/>
</dbReference>
<evidence type="ECO:0000256" key="7">
    <source>
        <dbReference type="ARBA" id="ARBA00023264"/>
    </source>
</evidence>
<dbReference type="OrthoDB" id="9807235at2"/>
<keyword evidence="7 9" id="KW-1208">Phospholipid metabolism</keyword>
<keyword evidence="11" id="KW-1185">Reference proteome</keyword>
<evidence type="ECO:0000256" key="9">
    <source>
        <dbReference type="HAMAP-Rule" id="MF_00112"/>
    </source>
</evidence>
<dbReference type="STRING" id="237018.SAMN04489723_101119"/>
<dbReference type="GO" id="GO:0047294">
    <property type="term" value="F:phosphoglycerol geranylgeranyltransferase activity"/>
    <property type="evidence" value="ECO:0007669"/>
    <property type="project" value="UniProtKB-UniRule"/>
</dbReference>
<keyword evidence="1 9" id="KW-0444">Lipid biosynthesis</keyword>
<evidence type="ECO:0000256" key="1">
    <source>
        <dbReference type="ARBA" id="ARBA00022516"/>
    </source>
</evidence>
<gene>
    <name evidence="10" type="ORF">SAMN04489723_101119</name>
</gene>
<dbReference type="GO" id="GO:0000287">
    <property type="term" value="F:magnesium ion binding"/>
    <property type="evidence" value="ECO:0007669"/>
    <property type="project" value="UniProtKB-UniRule"/>
</dbReference>
<feature type="binding site" evidence="9">
    <location>
        <begin position="232"/>
        <end position="233"/>
    </location>
    <ligand>
        <name>sn-glycerol 1-phosphate</name>
        <dbReference type="ChEBI" id="CHEBI:57685"/>
    </ligand>
</feature>
<feature type="binding site" evidence="9">
    <location>
        <begin position="179"/>
        <end position="185"/>
    </location>
    <ligand>
        <name>sn-glycerol 1-phosphate</name>
        <dbReference type="ChEBI" id="CHEBI:57685"/>
    </ligand>
</feature>
<comment type="similarity">
    <text evidence="9">Belongs to the GGGP/HepGP synthase family. Group II subfamily.</text>
</comment>
<proteinExistence type="inferred from homology"/>
<dbReference type="NCBIfam" id="TIGR01768">
    <property type="entry name" value="GGGP-family"/>
    <property type="match status" value="1"/>
</dbReference>
<reference evidence="10 11" key="1">
    <citation type="submission" date="2016-10" db="EMBL/GenBank/DDBJ databases">
        <authorList>
            <person name="de Groot N.N."/>
        </authorList>
    </citation>
    <scope>NUCLEOTIDE SEQUENCE [LARGE SCALE GENOMIC DNA]</scope>
    <source>
        <strain evidence="10 11">DSM 23399</strain>
    </source>
</reference>
<dbReference type="InterPro" id="IPR038597">
    <property type="entry name" value="GGGP/HepGP_synthase_sf"/>
</dbReference>
<dbReference type="Pfam" id="PF01884">
    <property type="entry name" value="PcrB"/>
    <property type="match status" value="1"/>
</dbReference>
<dbReference type="NCBIfam" id="TIGR01769">
    <property type="entry name" value="GGGP"/>
    <property type="match status" value="1"/>
</dbReference>
<comment type="caution">
    <text evidence="9">Lacks conserved residue(s) required for the propagation of feature annotation.</text>
</comment>
<dbReference type="HAMAP" id="MF_00112">
    <property type="entry name" value="GGGP_HepGP_synthase"/>
    <property type="match status" value="1"/>
</dbReference>
<evidence type="ECO:0000256" key="8">
    <source>
        <dbReference type="ARBA" id="ARBA00047288"/>
    </source>
</evidence>
<dbReference type="EC" id="2.5.1.41" evidence="9"/>
<feature type="binding site" evidence="9">
    <location>
        <begin position="210"/>
        <end position="211"/>
    </location>
    <ligand>
        <name>sn-glycerol 1-phosphate</name>
        <dbReference type="ChEBI" id="CHEBI:57685"/>
    </ligand>
</feature>
<keyword evidence="5 9" id="KW-0443">Lipid metabolism</keyword>
<evidence type="ECO:0000256" key="4">
    <source>
        <dbReference type="ARBA" id="ARBA00022842"/>
    </source>
</evidence>
<evidence type="ECO:0000256" key="6">
    <source>
        <dbReference type="ARBA" id="ARBA00023209"/>
    </source>
</evidence>
<dbReference type="Proteomes" id="UP000198790">
    <property type="component" value="Unassembled WGS sequence"/>
</dbReference>
<sequence length="259" mass="28147">MPKSKNRVGKILKDYHKTGRKGLAWLVDPDKFKNAALFEEEHAWVKDSDLDLIFVGGSQLSRDNFKEVVISLKKISGEIPVVIFPGSQMQLAEEADAILFLSLISGRNPEYLIGHQVLAAPIVRKMKLEALPTAYMLVNEGEITSVQYVSQTIPLPNSKPNLARATALAGLYLGMKFFYMDAGSGAKSPVSAEVIASVKSVTNNPIIVGGGLDSLAKVKTAYENGADLLVIGNAIEKNPSFLAEVLEYKMLLNISLNVN</sequence>
<dbReference type="SUPFAM" id="SSF51395">
    <property type="entry name" value="FMN-linked oxidoreductases"/>
    <property type="match status" value="1"/>
</dbReference>
<feature type="binding site" evidence="9">
    <location>
        <position position="28"/>
    </location>
    <ligand>
        <name>Mg(2+)</name>
        <dbReference type="ChEBI" id="CHEBI:18420"/>
    </ligand>
</feature>
<dbReference type="InterPro" id="IPR010946">
    <property type="entry name" value="GGGP_synth"/>
</dbReference>
<evidence type="ECO:0000313" key="11">
    <source>
        <dbReference type="Proteomes" id="UP000198790"/>
    </source>
</evidence>